<reference evidence="8 9" key="1">
    <citation type="submission" date="2017-06" db="EMBL/GenBank/DDBJ databases">
        <title>Genome sequencing of cyanobaciteial culture collection at National Institute for Environmental Studies (NIES).</title>
        <authorList>
            <person name="Hirose Y."/>
            <person name="Shimura Y."/>
            <person name="Fujisawa T."/>
            <person name="Nakamura Y."/>
            <person name="Kawachi M."/>
        </authorList>
    </citation>
    <scope>NUCLEOTIDE SEQUENCE [LARGE SCALE GENOMIC DNA]</scope>
    <source>
        <strain evidence="8 9">NIES-267</strain>
    </source>
</reference>
<feature type="transmembrane region" description="Helical" evidence="7">
    <location>
        <begin position="45"/>
        <end position="70"/>
    </location>
</feature>
<dbReference type="GO" id="GO:0005886">
    <property type="term" value="C:plasma membrane"/>
    <property type="evidence" value="ECO:0007669"/>
    <property type="project" value="UniProtKB-SubCell"/>
</dbReference>
<dbReference type="PANTHER" id="PTHR43266:SF2">
    <property type="entry name" value="MAJOR FACILITATOR SUPERFAMILY (MFS) PROFILE DOMAIN-CONTAINING PROTEIN"/>
    <property type="match status" value="1"/>
</dbReference>
<feature type="transmembrane region" description="Helical" evidence="7">
    <location>
        <begin position="162"/>
        <end position="190"/>
    </location>
</feature>
<comment type="subcellular location">
    <subcellularLocation>
        <location evidence="1">Cell membrane</location>
        <topology evidence="1">Multi-pass membrane protein</topology>
    </subcellularLocation>
</comment>
<keyword evidence="2" id="KW-0813">Transport</keyword>
<name>A0A1Z4LY50_9CYAN</name>
<feature type="transmembrane region" description="Helical" evidence="7">
    <location>
        <begin position="259"/>
        <end position="285"/>
    </location>
</feature>
<evidence type="ECO:0008006" key="10">
    <source>
        <dbReference type="Google" id="ProtNLM"/>
    </source>
</evidence>
<dbReference type="CDD" id="cd06173">
    <property type="entry name" value="MFS_MefA_like"/>
    <property type="match status" value="1"/>
</dbReference>
<feature type="transmembrane region" description="Helical" evidence="7">
    <location>
        <begin position="220"/>
        <end position="239"/>
    </location>
</feature>
<evidence type="ECO:0000256" key="7">
    <source>
        <dbReference type="SAM" id="Phobius"/>
    </source>
</evidence>
<dbReference type="InterPro" id="IPR036259">
    <property type="entry name" value="MFS_trans_sf"/>
</dbReference>
<evidence type="ECO:0000313" key="9">
    <source>
        <dbReference type="Proteomes" id="UP000218418"/>
    </source>
</evidence>
<dbReference type="Pfam" id="PF07690">
    <property type="entry name" value="MFS_1"/>
    <property type="match status" value="1"/>
</dbReference>
<protein>
    <recommendedName>
        <fullName evidence="10">Major facilitator superfamily MFS_1</fullName>
    </recommendedName>
</protein>
<dbReference type="OrthoDB" id="9775268at2"/>
<sequence>MNLENNSPKLREFIILWLGQFVSTIGSSMTSFAIEIWAWEITGKATALTLVGFFALLPSLIIAPISGIIVDKYNRKLLMILGDTVAVISTFFILLLYLNNQLQIWHLYLIGAINGTFNQFQYLAYSASTALMVPKQYYTRFSSMNFISSYGSNILAPPLAGYLYKIIGLTGIAGIDIVTFLFAITSILLIKIPQISQTDKQNQELENIWYKLGFGLRYIFTRKSLLALLIANLLFWLPHDIGNSLYTPMILSRTNNNTFILGNLAAVAGFGGVIGAIIISTWGGFRRKIKGVLLGMIGAGLSKIVFGLGRNPGVWIPAQFCSSLNFPLNGSSDDAIWLTKVAPNVQGRVFAAKSLLLQLTSAFGLLIAGPLADNVFTPSLDNQGVFGGIFGTGAGAGIAMLYVISAACMLLVGLIGFYVPSLRNVEQILPDHDEVVV</sequence>
<keyword evidence="5 7" id="KW-1133">Transmembrane helix</keyword>
<feature type="transmembrane region" description="Helical" evidence="7">
    <location>
        <begin position="355"/>
        <end position="372"/>
    </location>
</feature>
<organism evidence="8 9">
    <name type="scientific">Calothrix parasitica NIES-267</name>
    <dbReference type="NCBI Taxonomy" id="1973488"/>
    <lineage>
        <taxon>Bacteria</taxon>
        <taxon>Bacillati</taxon>
        <taxon>Cyanobacteriota</taxon>
        <taxon>Cyanophyceae</taxon>
        <taxon>Nostocales</taxon>
        <taxon>Calotrichaceae</taxon>
        <taxon>Calothrix</taxon>
    </lineage>
</organism>
<evidence type="ECO:0000256" key="5">
    <source>
        <dbReference type="ARBA" id="ARBA00022989"/>
    </source>
</evidence>
<dbReference type="EMBL" id="AP018227">
    <property type="protein sequence ID" value="BAY86130.1"/>
    <property type="molecule type" value="Genomic_DNA"/>
</dbReference>
<feature type="transmembrane region" description="Helical" evidence="7">
    <location>
        <begin position="12"/>
        <end position="39"/>
    </location>
</feature>
<dbReference type="GO" id="GO:0022857">
    <property type="term" value="F:transmembrane transporter activity"/>
    <property type="evidence" value="ECO:0007669"/>
    <property type="project" value="InterPro"/>
</dbReference>
<evidence type="ECO:0000313" key="8">
    <source>
        <dbReference type="EMBL" id="BAY86130.1"/>
    </source>
</evidence>
<keyword evidence="6 7" id="KW-0472">Membrane</keyword>
<feature type="transmembrane region" description="Helical" evidence="7">
    <location>
        <begin position="104"/>
        <end position="125"/>
    </location>
</feature>
<dbReference type="AlphaFoldDB" id="A0A1Z4LY50"/>
<evidence type="ECO:0000256" key="6">
    <source>
        <dbReference type="ARBA" id="ARBA00023136"/>
    </source>
</evidence>
<dbReference type="Gene3D" id="1.20.1250.20">
    <property type="entry name" value="MFS general substrate transporter like domains"/>
    <property type="match status" value="1"/>
</dbReference>
<feature type="transmembrane region" description="Helical" evidence="7">
    <location>
        <begin position="392"/>
        <end position="419"/>
    </location>
</feature>
<feature type="transmembrane region" description="Helical" evidence="7">
    <location>
        <begin position="77"/>
        <end position="98"/>
    </location>
</feature>
<dbReference type="SUPFAM" id="SSF103473">
    <property type="entry name" value="MFS general substrate transporter"/>
    <property type="match status" value="1"/>
</dbReference>
<gene>
    <name evidence="8" type="ORF">NIES267_56360</name>
</gene>
<keyword evidence="4 7" id="KW-0812">Transmembrane</keyword>
<evidence type="ECO:0000256" key="4">
    <source>
        <dbReference type="ARBA" id="ARBA00022692"/>
    </source>
</evidence>
<dbReference type="PANTHER" id="PTHR43266">
    <property type="entry name" value="MACROLIDE-EFFLUX PROTEIN"/>
    <property type="match status" value="1"/>
</dbReference>
<evidence type="ECO:0000256" key="2">
    <source>
        <dbReference type="ARBA" id="ARBA00022448"/>
    </source>
</evidence>
<keyword evidence="3" id="KW-1003">Cell membrane</keyword>
<dbReference type="Proteomes" id="UP000218418">
    <property type="component" value="Chromosome"/>
</dbReference>
<accession>A0A1Z4LY50</accession>
<evidence type="ECO:0000256" key="1">
    <source>
        <dbReference type="ARBA" id="ARBA00004651"/>
    </source>
</evidence>
<proteinExistence type="predicted"/>
<evidence type="ECO:0000256" key="3">
    <source>
        <dbReference type="ARBA" id="ARBA00022475"/>
    </source>
</evidence>
<keyword evidence="9" id="KW-1185">Reference proteome</keyword>
<dbReference type="InterPro" id="IPR011701">
    <property type="entry name" value="MFS"/>
</dbReference>